<protein>
    <recommendedName>
        <fullName evidence="4">FAD-binding domain-containing protein</fullName>
    </recommendedName>
</protein>
<evidence type="ECO:0000259" key="4">
    <source>
        <dbReference type="Pfam" id="PF01494"/>
    </source>
</evidence>
<dbReference type="InterPro" id="IPR002938">
    <property type="entry name" value="FAD-bd"/>
</dbReference>
<dbReference type="GO" id="GO:0019622">
    <property type="term" value="P:3-(3-hydroxy)phenylpropionate catabolic process"/>
    <property type="evidence" value="ECO:0007669"/>
    <property type="project" value="TreeGrafter"/>
</dbReference>
<evidence type="ECO:0000256" key="2">
    <source>
        <dbReference type="ARBA" id="ARBA00022827"/>
    </source>
</evidence>
<evidence type="ECO:0000256" key="1">
    <source>
        <dbReference type="ARBA" id="ARBA00022630"/>
    </source>
</evidence>
<keyword evidence="1" id="KW-0285">Flavoprotein</keyword>
<proteinExistence type="predicted"/>
<dbReference type="InterPro" id="IPR050631">
    <property type="entry name" value="PheA/TfdB_FAD_monoxygenase"/>
</dbReference>
<dbReference type="GeneID" id="70242664"/>
<dbReference type="PANTHER" id="PTHR43476">
    <property type="entry name" value="3-(3-HYDROXY-PHENYL)PROPIONATE/3-HYDROXYCINNAMIC ACID HYDROXYLASE"/>
    <property type="match status" value="1"/>
</dbReference>
<dbReference type="PANTHER" id="PTHR43476:SF3">
    <property type="entry name" value="FAD-BINDING MONOOXYGENASE"/>
    <property type="match status" value="1"/>
</dbReference>
<dbReference type="AlphaFoldDB" id="A0AAD4KDD1"/>
<dbReference type="Gene3D" id="3.50.50.60">
    <property type="entry name" value="FAD/NAD(P)-binding domain"/>
    <property type="match status" value="1"/>
</dbReference>
<dbReference type="Pfam" id="PF01494">
    <property type="entry name" value="FAD_binding_3"/>
    <property type="match status" value="1"/>
</dbReference>
<comment type="caution">
    <text evidence="5">The sequence shown here is derived from an EMBL/GenBank/DDBJ whole genome shotgun (WGS) entry which is preliminary data.</text>
</comment>
<dbReference type="SUPFAM" id="SSF51905">
    <property type="entry name" value="FAD/NAD(P)-binding domain"/>
    <property type="match status" value="1"/>
</dbReference>
<dbReference type="GO" id="GO:0008688">
    <property type="term" value="F:3-(3-hydroxyphenyl)propionate hydroxylase activity"/>
    <property type="evidence" value="ECO:0007669"/>
    <property type="project" value="TreeGrafter"/>
</dbReference>
<accession>A0AAD4KDD1</accession>
<dbReference type="PRINTS" id="PR00420">
    <property type="entry name" value="RNGMNOXGNASE"/>
</dbReference>
<evidence type="ECO:0000313" key="6">
    <source>
        <dbReference type="Proteomes" id="UP001201262"/>
    </source>
</evidence>
<name>A0AAD4KDD1_9EURO</name>
<sequence length="540" mass="60006">MADQTKDPEPQLDCDVLIVGAGPVGLTLALLLSEYRDYKIIVLERHPALFPLPRAVSLSHDNLRVYDGLGLHDAAFKSAITDIRDSVSNICEFIGASGQTLARIPYNWDSKSGTSSTFALHQPSLEEVLGTACAEKENICVIRATQVEHVRDLQTHVEIWTDAEKKKWTARFVVGCDGANSIVRESAGIDLVDCPGNKSRWLVVDVAPVSEEIARNWKDYSGPRQYLDPQRPRSAVFRVRERRRWEFLILPGESPEKAVDPGFIWPLLKDSGLGPENAVLDRAAMYVLKGAWAETFNKGRIFLAGDAAHVTPPFTGQGLNSGVRDAASLSWRLDLALRYPDRTSEQIFDDWTAEQLGRVRKLISTSVSIESMVTMTDSVQAAARDENFLELLRSPVPNPEHLGTPGLFDNSAEQESVAGKLFMDGVVEIKCKQGRLCDHFGSKRWLLLKQYGNVDGQETLGAKTNNLFSDVLRGKIIKFGEGDQYARDMTGNILKWLQEHRAVAVLVRPDNYVYGIARSVDEIDSLVLRAILHVGIVLDE</sequence>
<dbReference type="Proteomes" id="UP001201262">
    <property type="component" value="Unassembled WGS sequence"/>
</dbReference>
<keyword evidence="3" id="KW-0560">Oxidoreductase</keyword>
<organism evidence="5 6">
    <name type="scientific">Talaromyces proteolyticus</name>
    <dbReference type="NCBI Taxonomy" id="1131652"/>
    <lineage>
        <taxon>Eukaryota</taxon>
        <taxon>Fungi</taxon>
        <taxon>Dikarya</taxon>
        <taxon>Ascomycota</taxon>
        <taxon>Pezizomycotina</taxon>
        <taxon>Eurotiomycetes</taxon>
        <taxon>Eurotiomycetidae</taxon>
        <taxon>Eurotiales</taxon>
        <taxon>Trichocomaceae</taxon>
        <taxon>Talaromyces</taxon>
        <taxon>Talaromyces sect. Bacilispori</taxon>
    </lineage>
</organism>
<feature type="domain" description="FAD-binding" evidence="4">
    <location>
        <begin position="13"/>
        <end position="364"/>
    </location>
</feature>
<dbReference type="InterPro" id="IPR036188">
    <property type="entry name" value="FAD/NAD-bd_sf"/>
</dbReference>
<dbReference type="EMBL" id="JAJTJA010000016">
    <property type="protein sequence ID" value="KAH8689017.1"/>
    <property type="molecule type" value="Genomic_DNA"/>
</dbReference>
<reference evidence="5" key="1">
    <citation type="submission" date="2021-12" db="EMBL/GenBank/DDBJ databases">
        <title>Convergent genome expansion in fungi linked to evolution of root-endophyte symbiosis.</title>
        <authorList>
            <consortium name="DOE Joint Genome Institute"/>
            <person name="Ke Y.-H."/>
            <person name="Bonito G."/>
            <person name="Liao H.-L."/>
            <person name="Looney B."/>
            <person name="Rojas-Flechas A."/>
            <person name="Nash J."/>
            <person name="Hameed K."/>
            <person name="Schadt C."/>
            <person name="Martin F."/>
            <person name="Crous P.W."/>
            <person name="Miettinen O."/>
            <person name="Magnuson J.K."/>
            <person name="Labbe J."/>
            <person name="Jacobson D."/>
            <person name="Doktycz M.J."/>
            <person name="Veneault-Fourrey C."/>
            <person name="Kuo A."/>
            <person name="Mondo S."/>
            <person name="Calhoun S."/>
            <person name="Riley R."/>
            <person name="Ohm R."/>
            <person name="LaButti K."/>
            <person name="Andreopoulos B."/>
            <person name="Pangilinan J."/>
            <person name="Nolan M."/>
            <person name="Tritt A."/>
            <person name="Clum A."/>
            <person name="Lipzen A."/>
            <person name="Daum C."/>
            <person name="Barry K."/>
            <person name="Grigoriev I.V."/>
            <person name="Vilgalys R."/>
        </authorList>
    </citation>
    <scope>NUCLEOTIDE SEQUENCE</scope>
    <source>
        <strain evidence="5">PMI_201</strain>
    </source>
</reference>
<keyword evidence="2" id="KW-0274">FAD</keyword>
<dbReference type="RefSeq" id="XP_046065443.1">
    <property type="nucleotide sequence ID" value="XM_046212377.1"/>
</dbReference>
<gene>
    <name evidence="5" type="ORF">BGW36DRAFT_308974</name>
</gene>
<evidence type="ECO:0000313" key="5">
    <source>
        <dbReference type="EMBL" id="KAH8689017.1"/>
    </source>
</evidence>
<evidence type="ECO:0000256" key="3">
    <source>
        <dbReference type="ARBA" id="ARBA00023002"/>
    </source>
</evidence>
<dbReference type="GO" id="GO:0071949">
    <property type="term" value="F:FAD binding"/>
    <property type="evidence" value="ECO:0007669"/>
    <property type="project" value="InterPro"/>
</dbReference>
<dbReference type="Gene3D" id="3.30.9.10">
    <property type="entry name" value="D-Amino Acid Oxidase, subunit A, domain 2"/>
    <property type="match status" value="1"/>
</dbReference>
<keyword evidence="6" id="KW-1185">Reference proteome</keyword>